<reference evidence="3 5" key="2">
    <citation type="submission" date="2016-11" db="EMBL/GenBank/DDBJ databases">
        <authorList>
            <person name="Jaros S."/>
            <person name="Januszkiewicz K."/>
            <person name="Wedrychowicz H."/>
        </authorList>
    </citation>
    <scope>NUCLEOTIDE SEQUENCE [LARGE SCALE GENOMIC DNA]</scope>
    <source>
        <strain evidence="3 5">DSM 17137</strain>
    </source>
</reference>
<evidence type="ECO:0000259" key="1">
    <source>
        <dbReference type="Pfam" id="PF18931"/>
    </source>
</evidence>
<organism evidence="2 4">
    <name type="scientific">Devosia limi DSM 17137</name>
    <dbReference type="NCBI Taxonomy" id="1121477"/>
    <lineage>
        <taxon>Bacteria</taxon>
        <taxon>Pseudomonadati</taxon>
        <taxon>Pseudomonadota</taxon>
        <taxon>Alphaproteobacteria</taxon>
        <taxon>Hyphomicrobiales</taxon>
        <taxon>Devosiaceae</taxon>
        <taxon>Devosia</taxon>
    </lineage>
</organism>
<dbReference type="EMBL" id="LAJF01000062">
    <property type="protein sequence ID" value="KKB84915.1"/>
    <property type="molecule type" value="Genomic_DNA"/>
</dbReference>
<protein>
    <submittedName>
        <fullName evidence="2">XRE family transcriptional regulator</fullName>
    </submittedName>
</protein>
<sequence length="153" mass="17214">MNIIELNRFIVAAKQGCYVGGGERTVASRTGSHDLVWRDGDWHYRDSYFGGTDFIGQETMWRGDEPVWAMNYYGFIIRPDLMDGTRAGETIKAALSLMYEEGRFLGGFSWSGPHGRYVDKSDGDVAQFFGREAILCDGIEAYALHYHGGLIRP</sequence>
<dbReference type="RefSeq" id="WP_046134927.1">
    <property type="nucleotide sequence ID" value="NZ_FQVC01000004.1"/>
</dbReference>
<accession>A0A0F5LRB6</accession>
<evidence type="ECO:0000313" key="4">
    <source>
        <dbReference type="Proteomes" id="UP000033608"/>
    </source>
</evidence>
<dbReference type="Proteomes" id="UP000184533">
    <property type="component" value="Unassembled WGS sequence"/>
</dbReference>
<keyword evidence="4" id="KW-1185">Reference proteome</keyword>
<evidence type="ECO:0000313" key="3">
    <source>
        <dbReference type="EMBL" id="SHF05846.1"/>
    </source>
</evidence>
<dbReference type="PATRIC" id="fig|1121477.3.peg.2858"/>
<dbReference type="EMBL" id="FQVC01000004">
    <property type="protein sequence ID" value="SHF05846.1"/>
    <property type="molecule type" value="Genomic_DNA"/>
</dbReference>
<dbReference type="Pfam" id="PF18931">
    <property type="entry name" value="DUF5680"/>
    <property type="match status" value="1"/>
</dbReference>
<gene>
    <name evidence="3" type="ORF">SAMN02745223_01703</name>
    <name evidence="2" type="ORF">VW29_08805</name>
</gene>
<dbReference type="OrthoDB" id="9801008at2"/>
<dbReference type="STRING" id="1121477.SAMN02745223_01703"/>
<evidence type="ECO:0000313" key="5">
    <source>
        <dbReference type="Proteomes" id="UP000184533"/>
    </source>
</evidence>
<dbReference type="Proteomes" id="UP000033608">
    <property type="component" value="Unassembled WGS sequence"/>
</dbReference>
<dbReference type="InterPro" id="IPR043735">
    <property type="entry name" value="DUF5680"/>
</dbReference>
<dbReference type="AlphaFoldDB" id="A0A0F5LRB6"/>
<proteinExistence type="predicted"/>
<evidence type="ECO:0000313" key="2">
    <source>
        <dbReference type="EMBL" id="KKB84915.1"/>
    </source>
</evidence>
<feature type="domain" description="DUF5680" evidence="1">
    <location>
        <begin position="46"/>
        <end position="151"/>
    </location>
</feature>
<reference evidence="2 4" key="1">
    <citation type="submission" date="2015-03" db="EMBL/GenBank/DDBJ databases">
        <authorList>
            <person name="Hassan Y.I."/>
            <person name="Lepp D."/>
            <person name="Zhou T."/>
        </authorList>
    </citation>
    <scope>NUCLEOTIDE SEQUENCE [LARGE SCALE GENOMIC DNA]</scope>
    <source>
        <strain evidence="2 4">DSM 17137</strain>
    </source>
</reference>
<name>A0A0F5LRB6_9HYPH</name>